<comment type="caution">
    <text evidence="1">The sequence shown here is derived from an EMBL/GenBank/DDBJ whole genome shotgun (WGS) entry which is preliminary data.</text>
</comment>
<evidence type="ECO:0000313" key="2">
    <source>
        <dbReference type="Proteomes" id="UP001226160"/>
    </source>
</evidence>
<reference evidence="1" key="1">
    <citation type="submission" date="2023-05" db="EMBL/GenBank/DDBJ databases">
        <title>Metabolic capabilities are highly conserved among human nasal-associated Corynebacterium species in pangenomic analyses.</title>
        <authorList>
            <person name="Tran T.H."/>
            <person name="Roberts A.Q."/>
            <person name="Escapa I.F."/>
            <person name="Gao W."/>
            <person name="Conlan S."/>
            <person name="Kong H."/>
            <person name="Segre J.A."/>
            <person name="Kelly M.S."/>
            <person name="Lemon K.P."/>
        </authorList>
    </citation>
    <scope>NUCLEOTIDE SEQUENCE</scope>
    <source>
        <strain evidence="1">KPL2654</strain>
    </source>
</reference>
<dbReference type="RefSeq" id="WP_284589678.1">
    <property type="nucleotide sequence ID" value="NZ_JASNVP010000005.1"/>
</dbReference>
<dbReference type="Proteomes" id="UP001226160">
    <property type="component" value="Unassembled WGS sequence"/>
</dbReference>
<organism evidence="1 2">
    <name type="scientific">Corynebacterium propinquum</name>
    <dbReference type="NCBI Taxonomy" id="43769"/>
    <lineage>
        <taxon>Bacteria</taxon>
        <taxon>Bacillati</taxon>
        <taxon>Actinomycetota</taxon>
        <taxon>Actinomycetes</taxon>
        <taxon>Mycobacteriales</taxon>
        <taxon>Corynebacteriaceae</taxon>
        <taxon>Corynebacterium</taxon>
    </lineage>
</organism>
<gene>
    <name evidence="1" type="ORF">QPX54_06225</name>
</gene>
<dbReference type="InterPro" id="IPR021739">
    <property type="entry name" value="SaV-like"/>
</dbReference>
<protein>
    <submittedName>
        <fullName evidence="1">DUF3310 domain-containing protein</fullName>
    </submittedName>
</protein>
<sequence>MNKKRYIVAIITEEKGTLYLTSWGTDNSFLVKDKTRAFSYYDASTAESACRAGKKCAKDQGLTVVSAAVLEDYEHWTIGEPPKAKPQKIESSGDFYVTPSRNKKPGPEDKITLQTTEFDLRVEDNSVQSPAHYQLGGIEAIDVIDEAVADPASFYRGNAIKYLLRAGKKGDARQDLEKARWYIGREINHQHESQ</sequence>
<accession>A0AAP4FA31</accession>
<name>A0AAP4FA31_9CORY</name>
<proteinExistence type="predicted"/>
<dbReference type="AlphaFoldDB" id="A0AAP4FA31"/>
<evidence type="ECO:0000313" key="1">
    <source>
        <dbReference type="EMBL" id="MDK4326108.1"/>
    </source>
</evidence>
<dbReference type="EMBL" id="JASNVP010000005">
    <property type="protein sequence ID" value="MDK4326108.1"/>
    <property type="molecule type" value="Genomic_DNA"/>
</dbReference>
<dbReference type="Pfam" id="PF11753">
    <property type="entry name" value="DUF3310"/>
    <property type="match status" value="1"/>
</dbReference>